<evidence type="ECO:0000313" key="2">
    <source>
        <dbReference type="Proteomes" id="UP001596298"/>
    </source>
</evidence>
<accession>A0ABW2AII9</accession>
<comment type="caution">
    <text evidence="1">The sequence shown here is derived from an EMBL/GenBank/DDBJ whole genome shotgun (WGS) entry which is preliminary data.</text>
</comment>
<sequence>MTETVHFDLSFLGDAHASADYRLRFAGNSYPLARHTPETLDAAGLNGFGCAPPTHLAQAVAAKPGKVGLYQVLGPPDAHGFPTLAALAVSTPGGSRIFTAADVAQAVVFLNPSVSVLTPGTADKVLGHLTAASNLPGLRLAIEAMGAHWNDPVPMVDEAGHPILKSNGKPYYTYELAPMVANSAVPVSGQSKAAIYSDDTLQGARWHLNPGVSHIDMSPHAAPARSAAAGNASGYHVSLADGGPNYGVGLTVNGLSDDFVLDLTVTNSYLRHLSVFVSFLKADGRTAMVVPDNIWTELMKGAMKPLVDAWLALGLDDKFGQELLDLIESHDNTLKFCGTVGAETTFLGIPVSQVDKNLTFALPKDEGTVGKVRLLVGSLGTTSGNDWDPLAAWIGIAMTSIIDLAIPTYALISTAGEESDALFDSMFKNVPFLATLALDVYTIGKDIFTDDPNTGADIKDALISLTSTIVTKVLTAADVAAQLALYFGLEEAEESIPYVGWALKALAMEAAAMQLAQTIGEVVSSPRVVEFDLTVTMDAVITLTPAHENGHAGEFPATATNVTVTAQYSDNTTRTWSGPIDVGKEASLVIRWDKVPVGGKVTFVVAMFSAEGWGVGKGQSDTVVNEINDAKSGVLALGIEVQQQLYPIGADTAYVHNQLLTYTDGAGYEWHETPDAPTETAENLGSGPAGHVLEALNAITISDDLGILGYGWEASGLGIPPIDTDADTELSTMQNIGLKALADDSSPTWPQAGYMTAPEGYSKTPMLLYVRTAGGDPLSGPGLFFLDPTGDPQTGYHLRQVSAVTSPRVPFDDPSRRFDLSRGTSWGRFASMPTSLAIHSNGYVVGVNPSADNMQILRLATTGTPDRQAPWACMPLGPGTGPGRLGAPALTCIRPDQTILVLEARNERIQAFSRGGHPVPAFPGTPTPYWVPLVPHAPKGASVVYLSLSADVAGYAYVLSQNGNGYDPSDFHLDIYTPTGQHLVHQQGLVAGGLTVDLWRNIYTLNFQQIAGPGGRTEPSLSEYLPHTPAH</sequence>
<evidence type="ECO:0000313" key="1">
    <source>
        <dbReference type="EMBL" id="MFC6706671.1"/>
    </source>
</evidence>
<keyword evidence="2" id="KW-1185">Reference proteome</keyword>
<dbReference type="EMBL" id="JBHSWH010000001">
    <property type="protein sequence ID" value="MFC6706671.1"/>
    <property type="molecule type" value="Genomic_DNA"/>
</dbReference>
<dbReference type="Proteomes" id="UP001596298">
    <property type="component" value="Unassembled WGS sequence"/>
</dbReference>
<dbReference type="RefSeq" id="WP_382403366.1">
    <property type="nucleotide sequence ID" value="NZ_JBHSWH010000001.1"/>
</dbReference>
<gene>
    <name evidence="1" type="ORF">ACFQDH_15745</name>
</gene>
<proteinExistence type="predicted"/>
<reference evidence="2" key="1">
    <citation type="journal article" date="2019" name="Int. J. Syst. Evol. Microbiol.">
        <title>The Global Catalogue of Microorganisms (GCM) 10K type strain sequencing project: providing services to taxonomists for standard genome sequencing and annotation.</title>
        <authorList>
            <consortium name="The Broad Institute Genomics Platform"/>
            <consortium name="The Broad Institute Genome Sequencing Center for Infectious Disease"/>
            <person name="Wu L."/>
            <person name="Ma J."/>
        </authorList>
    </citation>
    <scope>NUCLEOTIDE SEQUENCE [LARGE SCALE GENOMIC DNA]</scope>
    <source>
        <strain evidence="2">CCUG 58127</strain>
    </source>
</reference>
<protein>
    <submittedName>
        <fullName evidence="1">Uncharacterized protein</fullName>
    </submittedName>
</protein>
<name>A0ABW2AII9_9MICO</name>
<organism evidence="1 2">
    <name type="scientific">Flexivirga alba</name>
    <dbReference type="NCBI Taxonomy" id="702742"/>
    <lineage>
        <taxon>Bacteria</taxon>
        <taxon>Bacillati</taxon>
        <taxon>Actinomycetota</taxon>
        <taxon>Actinomycetes</taxon>
        <taxon>Micrococcales</taxon>
        <taxon>Dermacoccaceae</taxon>
        <taxon>Flexivirga</taxon>
    </lineage>
</organism>